<feature type="signal peptide" evidence="2">
    <location>
        <begin position="1"/>
        <end position="19"/>
    </location>
</feature>
<evidence type="ECO:0000256" key="2">
    <source>
        <dbReference type="SAM" id="SignalP"/>
    </source>
</evidence>
<evidence type="ECO:0000313" key="3">
    <source>
        <dbReference type="EMBL" id="KAF5848799.1"/>
    </source>
</evidence>
<protein>
    <submittedName>
        <fullName evidence="3">Uncharacterized protein</fullName>
    </submittedName>
</protein>
<reference evidence="3" key="1">
    <citation type="submission" date="2019-11" db="EMBL/GenBank/DDBJ databases">
        <title>Bipolaris sorokiniana Genome sequencing.</title>
        <authorList>
            <person name="Wang H."/>
        </authorList>
    </citation>
    <scope>NUCLEOTIDE SEQUENCE</scope>
</reference>
<sequence>MLFQLLPVVLACCPISADASPISPMFQRRHLLESSPVESHSSPSVEAIIGIAAIAVAILGIAFPLIWPSVRSWRNPWPRRSRFHLSSTSYKQNMLFLHRPPQRAIPSPSITSLASDRADAAAIPRPQRARFDSSEQHRELMRRALIY</sequence>
<dbReference type="AlphaFoldDB" id="A0A8H5ZHE1"/>
<name>A0A8H5ZHE1_COCSA</name>
<keyword evidence="1" id="KW-1133">Transmembrane helix</keyword>
<keyword evidence="1" id="KW-0812">Transmembrane</keyword>
<gene>
    <name evidence="3" type="ORF">GGP41_009915</name>
</gene>
<proteinExistence type="predicted"/>
<keyword evidence="2" id="KW-0732">Signal</keyword>
<keyword evidence="1" id="KW-0472">Membrane</keyword>
<dbReference type="EMBL" id="WNKQ01000010">
    <property type="protein sequence ID" value="KAF5848799.1"/>
    <property type="molecule type" value="Genomic_DNA"/>
</dbReference>
<dbReference type="Proteomes" id="UP000624244">
    <property type="component" value="Unassembled WGS sequence"/>
</dbReference>
<evidence type="ECO:0000313" key="4">
    <source>
        <dbReference type="Proteomes" id="UP000624244"/>
    </source>
</evidence>
<evidence type="ECO:0000256" key="1">
    <source>
        <dbReference type="SAM" id="Phobius"/>
    </source>
</evidence>
<accession>A0A8H5ZHE1</accession>
<feature type="transmembrane region" description="Helical" evidence="1">
    <location>
        <begin position="47"/>
        <end position="70"/>
    </location>
</feature>
<comment type="caution">
    <text evidence="3">The sequence shown here is derived from an EMBL/GenBank/DDBJ whole genome shotgun (WGS) entry which is preliminary data.</text>
</comment>
<organism evidence="3 4">
    <name type="scientific">Cochliobolus sativus</name>
    <name type="common">Common root rot and spot blotch fungus</name>
    <name type="synonym">Bipolaris sorokiniana</name>
    <dbReference type="NCBI Taxonomy" id="45130"/>
    <lineage>
        <taxon>Eukaryota</taxon>
        <taxon>Fungi</taxon>
        <taxon>Dikarya</taxon>
        <taxon>Ascomycota</taxon>
        <taxon>Pezizomycotina</taxon>
        <taxon>Dothideomycetes</taxon>
        <taxon>Pleosporomycetidae</taxon>
        <taxon>Pleosporales</taxon>
        <taxon>Pleosporineae</taxon>
        <taxon>Pleosporaceae</taxon>
        <taxon>Bipolaris</taxon>
    </lineage>
</organism>
<feature type="chain" id="PRO_5034270776" evidence="2">
    <location>
        <begin position="20"/>
        <end position="147"/>
    </location>
</feature>
<dbReference type="OMA" id="QHRELMR"/>